<keyword evidence="1" id="KW-0472">Membrane</keyword>
<gene>
    <name evidence="2" type="ORF">MSj_01571</name>
</gene>
<accession>A0A2Z6UW41</accession>
<dbReference type="RefSeq" id="WP_110578719.1">
    <property type="nucleotide sequence ID" value="NZ_BDSG01000030.1"/>
</dbReference>
<evidence type="ECO:0000313" key="3">
    <source>
        <dbReference type="Proteomes" id="UP000248272"/>
    </source>
</evidence>
<proteinExistence type="predicted"/>
<protein>
    <submittedName>
        <fullName evidence="2">Uncharacterized protein</fullName>
    </submittedName>
</protein>
<evidence type="ECO:0000256" key="1">
    <source>
        <dbReference type="SAM" id="Phobius"/>
    </source>
</evidence>
<sequence length="115" mass="13000">MPFDPISWAIIGFIVGGLTVAFWDEIVEWADRTFARILNSINKAINVVSDRVVYLVTGRSGVYEKKLAVYTQNINTGQYGQNIVSEIITDTSKIPDDVLAQLKKQREVRVLQNKK</sequence>
<keyword evidence="1" id="KW-0812">Transmembrane</keyword>
<name>A0A2Z6UW41_MICAE</name>
<feature type="transmembrane region" description="Helical" evidence="1">
    <location>
        <begin position="6"/>
        <end position="23"/>
    </location>
</feature>
<dbReference type="EMBL" id="BDSG01000030">
    <property type="protein sequence ID" value="GBL10088.1"/>
    <property type="molecule type" value="Genomic_DNA"/>
</dbReference>
<organism evidence="2 3">
    <name type="scientific">Microcystis aeruginosa Sj</name>
    <dbReference type="NCBI Taxonomy" id="1979544"/>
    <lineage>
        <taxon>Bacteria</taxon>
        <taxon>Bacillati</taxon>
        <taxon>Cyanobacteriota</taxon>
        <taxon>Cyanophyceae</taxon>
        <taxon>Oscillatoriophycideae</taxon>
        <taxon>Chroococcales</taxon>
        <taxon>Microcystaceae</taxon>
        <taxon>Microcystis</taxon>
    </lineage>
</organism>
<dbReference type="AlphaFoldDB" id="A0A2Z6UW41"/>
<dbReference type="Proteomes" id="UP000248272">
    <property type="component" value="Unassembled WGS sequence"/>
</dbReference>
<evidence type="ECO:0000313" key="2">
    <source>
        <dbReference type="EMBL" id="GBL10088.1"/>
    </source>
</evidence>
<keyword evidence="1" id="KW-1133">Transmembrane helix</keyword>
<reference evidence="2 3" key="1">
    <citation type="journal article" date="2018" name="Front. Microbiol.">
        <title>Adaptation of the Freshwater Bloom-Forming Cyanobacterium Microcystis aeruginosa to Brackish Water Is Driven by Recent Horizontal Transfer of Sucrose Genes.</title>
        <authorList>
            <person name="Tanabe Y."/>
            <person name="Hodoki Y."/>
            <person name="Sano T."/>
            <person name="Tada K."/>
            <person name="Watanabe M.M."/>
        </authorList>
    </citation>
    <scope>NUCLEOTIDE SEQUENCE [LARGE SCALE GENOMIC DNA]</scope>
    <source>
        <strain evidence="2 3">Sj</strain>
    </source>
</reference>
<comment type="caution">
    <text evidence="2">The sequence shown here is derived from an EMBL/GenBank/DDBJ whole genome shotgun (WGS) entry which is preliminary data.</text>
</comment>